<dbReference type="Gene3D" id="3.40.50.1820">
    <property type="entry name" value="alpha/beta hydrolase"/>
    <property type="match status" value="1"/>
</dbReference>
<dbReference type="EMBL" id="KZ824805">
    <property type="protein sequence ID" value="RAH80289.1"/>
    <property type="molecule type" value="Genomic_DNA"/>
</dbReference>
<keyword evidence="3" id="KW-1185">Reference proteome</keyword>
<feature type="compositionally biased region" description="Basic residues" evidence="1">
    <location>
        <begin position="34"/>
        <end position="45"/>
    </location>
</feature>
<dbReference type="AlphaFoldDB" id="A0A8T8WYB7"/>
<gene>
    <name evidence="2" type="ORF">BO86DRAFT_433624</name>
</gene>
<sequence length="245" mass="27000">MTTHTNHPPETPRNPHMLPPHLLHMAHPPQTTLRLHHRPPPHPRHCAAAPPPRLVLPQPPPPGRPLRPQRPRHRLPPRLLWGREPPRRPHPGRPLGRARPPRVSGSECALREPEIVAFVRYLRGSLGFERVVELGGGGFGEDGSLGESEGDGGDGYGEGQPQYLVDCVPIGHPSLLTEEDIAGVQVPVQVLAPQRDPVYTAQLKAFTVQNLQERGVPFEYRFFPGVEHGCFTRGDEGVPGESEAV</sequence>
<feature type="compositionally biased region" description="Basic residues" evidence="1">
    <location>
        <begin position="67"/>
        <end position="76"/>
    </location>
</feature>
<organism evidence="2 3">
    <name type="scientific">Aspergillus japonicus CBS 114.51</name>
    <dbReference type="NCBI Taxonomy" id="1448312"/>
    <lineage>
        <taxon>Eukaryota</taxon>
        <taxon>Fungi</taxon>
        <taxon>Dikarya</taxon>
        <taxon>Ascomycota</taxon>
        <taxon>Pezizomycotina</taxon>
        <taxon>Eurotiomycetes</taxon>
        <taxon>Eurotiomycetidae</taxon>
        <taxon>Eurotiales</taxon>
        <taxon>Aspergillaceae</taxon>
        <taxon>Aspergillus</taxon>
        <taxon>Aspergillus subgen. Circumdati</taxon>
    </lineage>
</organism>
<proteinExistence type="predicted"/>
<reference evidence="2 3" key="1">
    <citation type="submission" date="2018-02" db="EMBL/GenBank/DDBJ databases">
        <title>The genomes of Aspergillus section Nigri reveals drivers in fungal speciation.</title>
        <authorList>
            <consortium name="DOE Joint Genome Institute"/>
            <person name="Vesth T.C."/>
            <person name="Nybo J."/>
            <person name="Theobald S."/>
            <person name="Brandl J."/>
            <person name="Frisvad J.C."/>
            <person name="Nielsen K.F."/>
            <person name="Lyhne E.K."/>
            <person name="Kogle M.E."/>
            <person name="Kuo A."/>
            <person name="Riley R."/>
            <person name="Clum A."/>
            <person name="Nolan M."/>
            <person name="Lipzen A."/>
            <person name="Salamov A."/>
            <person name="Henrissat B."/>
            <person name="Wiebenga A."/>
            <person name="De vries R.P."/>
            <person name="Grigoriev I.V."/>
            <person name="Mortensen U.H."/>
            <person name="Andersen M.R."/>
            <person name="Baker S.E."/>
        </authorList>
    </citation>
    <scope>NUCLEOTIDE SEQUENCE [LARGE SCALE GENOMIC DNA]</scope>
    <source>
        <strain evidence="2 3">CBS 114.51</strain>
    </source>
</reference>
<feature type="compositionally biased region" description="Pro residues" evidence="1">
    <location>
        <begin position="49"/>
        <end position="65"/>
    </location>
</feature>
<feature type="compositionally biased region" description="Low complexity" evidence="1">
    <location>
        <begin position="15"/>
        <end position="29"/>
    </location>
</feature>
<dbReference type="OrthoDB" id="10019231at2759"/>
<evidence type="ECO:0000256" key="1">
    <source>
        <dbReference type="SAM" id="MobiDB-lite"/>
    </source>
</evidence>
<dbReference type="SUPFAM" id="SSF53474">
    <property type="entry name" value="alpha/beta-Hydrolases"/>
    <property type="match status" value="1"/>
</dbReference>
<dbReference type="Proteomes" id="UP000249497">
    <property type="component" value="Unassembled WGS sequence"/>
</dbReference>
<feature type="region of interest" description="Disordered" evidence="1">
    <location>
        <begin position="139"/>
        <end position="161"/>
    </location>
</feature>
<dbReference type="GeneID" id="37179546"/>
<feature type="compositionally biased region" description="Low complexity" evidence="1">
    <location>
        <begin position="93"/>
        <end position="102"/>
    </location>
</feature>
<feature type="region of interest" description="Disordered" evidence="1">
    <location>
        <begin position="1"/>
        <end position="105"/>
    </location>
</feature>
<dbReference type="InterPro" id="IPR029058">
    <property type="entry name" value="AB_hydrolase_fold"/>
</dbReference>
<accession>A0A8T8WYB7</accession>
<evidence type="ECO:0000313" key="3">
    <source>
        <dbReference type="Proteomes" id="UP000249497"/>
    </source>
</evidence>
<name>A0A8T8WYB7_ASPJA</name>
<dbReference type="RefSeq" id="XP_025526183.1">
    <property type="nucleotide sequence ID" value="XM_025675853.1"/>
</dbReference>
<protein>
    <submittedName>
        <fullName evidence="2">Uncharacterized protein</fullName>
    </submittedName>
</protein>
<evidence type="ECO:0000313" key="2">
    <source>
        <dbReference type="EMBL" id="RAH80289.1"/>
    </source>
</evidence>
<feature type="non-terminal residue" evidence="2">
    <location>
        <position position="245"/>
    </location>
</feature>